<dbReference type="KEGG" id="goq:ACH46_17420"/>
<dbReference type="InterPro" id="IPR013785">
    <property type="entry name" value="Aldolase_TIM"/>
</dbReference>
<keyword evidence="3" id="KW-0560">Oxidoreductase</keyword>
<dbReference type="PANTHER" id="PTHR32332:SF38">
    <property type="entry name" value="MONOOXYGENASE RV1533-RELATED"/>
    <property type="match status" value="1"/>
</dbReference>
<evidence type="ECO:0000256" key="1">
    <source>
        <dbReference type="ARBA" id="ARBA00022630"/>
    </source>
</evidence>
<dbReference type="PANTHER" id="PTHR32332">
    <property type="entry name" value="2-NITROPROPANE DIOXYGENASE"/>
    <property type="match status" value="1"/>
</dbReference>
<evidence type="ECO:0000313" key="5">
    <source>
        <dbReference type="Proteomes" id="UP000063789"/>
    </source>
</evidence>
<reference evidence="5" key="1">
    <citation type="submission" date="2015-06" db="EMBL/GenBank/DDBJ databases">
        <title>Complete genome sequence and metabolic analysis of phthalate degradation pathway in Gordonia sp. QH-11.</title>
        <authorList>
            <person name="Jin D."/>
            <person name="Kong X."/>
            <person name="Bai Z."/>
        </authorList>
    </citation>
    <scope>NUCLEOTIDE SEQUENCE [LARGE SCALE GENOMIC DNA]</scope>
    <source>
        <strain evidence="5">QH-11</strain>
    </source>
</reference>
<name>A0A0N9NDZ6_9ACTN</name>
<sequence length="377" mass="39833">MKTPLCEKFGIEYPIFGFTPSEEVAAAISRAGGLGVLGCVRFNETEELDAVLEWMHENTDGKPFGVDVVMPAKIPTEGSKMDLDSMIPPEHRAFVERTLDDLGVPPLPDGGDRVNTGVLGWLHSVARSHVDVAMEHTRKYGQIKLIANALGSPPADVIDLAHQNGVAVAALAGAKEHALHHVDAGVDIVIAQGYEGGGHTGEVTSMILWPELVDAVGDHPVLAAGGVGSGRQIAAAIALGAQGVWMGTYWLTAAEYNLGAHKEGEPSTVQQALLAATSRDTVRRRIYSGKPARLLKTAWTDAWDAPGAPDPLPMPLQNLLVGEAHARISASDDPKVVAMPAGQIVGRCNAITPVQELVDGLVAEYKDAVARMNATLD</sequence>
<dbReference type="RefSeq" id="WP_062394039.1">
    <property type="nucleotide sequence ID" value="NZ_CP011853.1"/>
</dbReference>
<dbReference type="InterPro" id="IPR004136">
    <property type="entry name" value="NMO"/>
</dbReference>
<keyword evidence="2" id="KW-0288">FMN</keyword>
<proteinExistence type="predicted"/>
<dbReference type="GO" id="GO:0018580">
    <property type="term" value="F:nitronate monooxygenase activity"/>
    <property type="evidence" value="ECO:0007669"/>
    <property type="project" value="InterPro"/>
</dbReference>
<dbReference type="AlphaFoldDB" id="A0A0N9NDZ6"/>
<keyword evidence="4" id="KW-0503">Monooxygenase</keyword>
<dbReference type="Gene3D" id="3.20.20.70">
    <property type="entry name" value="Aldolase class I"/>
    <property type="match status" value="1"/>
</dbReference>
<evidence type="ECO:0000313" key="4">
    <source>
        <dbReference type="EMBL" id="ALG85941.1"/>
    </source>
</evidence>
<keyword evidence="5" id="KW-1185">Reference proteome</keyword>
<dbReference type="EMBL" id="CP011853">
    <property type="protein sequence ID" value="ALG85941.1"/>
    <property type="molecule type" value="Genomic_DNA"/>
</dbReference>
<reference evidence="4 5" key="2">
    <citation type="journal article" date="2017" name="Int. J. Syst. Evol. Microbiol.">
        <title>Gordonia phthalatica sp. nov., a di-n-butyl phthalate-degrading bacterium isolated from activated sludge.</title>
        <authorList>
            <person name="Jin D."/>
            <person name="Kong X."/>
            <person name="Jia M."/>
            <person name="Yu X."/>
            <person name="Wang X."/>
            <person name="Zhuang X."/>
            <person name="Deng Y."/>
            <person name="Bai Z."/>
        </authorList>
    </citation>
    <scope>NUCLEOTIDE SEQUENCE [LARGE SCALE GENOMIC DNA]</scope>
    <source>
        <strain evidence="4 5">QH-11</strain>
    </source>
</reference>
<protein>
    <submittedName>
        <fullName evidence="4">Monooxygenase</fullName>
    </submittedName>
</protein>
<evidence type="ECO:0000256" key="2">
    <source>
        <dbReference type="ARBA" id="ARBA00022643"/>
    </source>
</evidence>
<dbReference type="PATRIC" id="fig|1136941.3.peg.3560"/>
<gene>
    <name evidence="4" type="ORF">ACH46_17420</name>
</gene>
<dbReference type="CDD" id="cd04730">
    <property type="entry name" value="NPD_like"/>
    <property type="match status" value="1"/>
</dbReference>
<dbReference type="STRING" id="1136941.ACH46_17420"/>
<dbReference type="OrthoDB" id="7165168at2"/>
<evidence type="ECO:0000256" key="3">
    <source>
        <dbReference type="ARBA" id="ARBA00023002"/>
    </source>
</evidence>
<dbReference type="Proteomes" id="UP000063789">
    <property type="component" value="Chromosome"/>
</dbReference>
<accession>A0A0N9NDZ6</accession>
<dbReference type="SUPFAM" id="SSF51412">
    <property type="entry name" value="Inosine monophosphate dehydrogenase (IMPDH)"/>
    <property type="match status" value="1"/>
</dbReference>
<organism evidence="4 5">
    <name type="scientific">Gordonia phthalatica</name>
    <dbReference type="NCBI Taxonomy" id="1136941"/>
    <lineage>
        <taxon>Bacteria</taxon>
        <taxon>Bacillati</taxon>
        <taxon>Actinomycetota</taxon>
        <taxon>Actinomycetes</taxon>
        <taxon>Mycobacteriales</taxon>
        <taxon>Gordoniaceae</taxon>
        <taxon>Gordonia</taxon>
    </lineage>
</organism>
<keyword evidence="1" id="KW-0285">Flavoprotein</keyword>
<dbReference type="Pfam" id="PF03060">
    <property type="entry name" value="NMO"/>
    <property type="match status" value="1"/>
</dbReference>